<feature type="compositionally biased region" description="Polar residues" evidence="1">
    <location>
        <begin position="368"/>
        <end position="385"/>
    </location>
</feature>
<dbReference type="Proteomes" id="UP000654370">
    <property type="component" value="Unassembled WGS sequence"/>
</dbReference>
<feature type="compositionally biased region" description="Basic and acidic residues" evidence="1">
    <location>
        <begin position="310"/>
        <end position="325"/>
    </location>
</feature>
<dbReference type="InterPro" id="IPR038398">
    <property type="entry name" value="NCD2_sf"/>
</dbReference>
<sequence>MNQSHNEVDSSNAHTPETLPTLTEFLTQLKLTRYSDAFTSAGVADEDIPELVLLEESDLRELLESIGMLPFHAIAFRSTLRLLRRQHFPNKDRENERISSTPPDELKTMDLRDGVFSVDLDPASAPDSIPVPDGFRIKEIPTYLKGDGEIKTISKQVIMSHATIYGKNSTRALTPYEKAINEACVKLALNNPVLLADKGAMLEHAKKKLLADGYTYKRGQSRSKLNPVARDATKDFKQRRNKTAEKLSLERRNSLLELENKLLDCIMTRRQAEAKIKLGLKGSTYEELEDTKRKLDTAITEKSKIGREISRLKAQERKHQWYEKQKSKRRADSGYGEASFMEDDGETTASQKSFSGSEAGSRPDDDGIQSQDSAIADCHSSQQLYDSADHNQHSSLEALSIAAMAAAAAEKSALGGVETRARKRLRSMLDEPYSH</sequence>
<evidence type="ECO:0000313" key="2">
    <source>
        <dbReference type="EMBL" id="KAG2184631.1"/>
    </source>
</evidence>
<comment type="caution">
    <text evidence="2">The sequence shown here is derived from an EMBL/GenBank/DDBJ whole genome shotgun (WGS) entry which is preliminary data.</text>
</comment>
<feature type="compositionally biased region" description="Polar residues" evidence="1">
    <location>
        <begin position="347"/>
        <end position="358"/>
    </location>
</feature>
<accession>A0A8H7Q2I3</accession>
<dbReference type="AlphaFoldDB" id="A0A8H7Q2I3"/>
<dbReference type="OrthoDB" id="10028556at2759"/>
<organism evidence="2 3">
    <name type="scientific">Mortierella isabellina</name>
    <name type="common">Filamentous fungus</name>
    <name type="synonym">Umbelopsis isabellina</name>
    <dbReference type="NCBI Taxonomy" id="91625"/>
    <lineage>
        <taxon>Eukaryota</taxon>
        <taxon>Fungi</taxon>
        <taxon>Fungi incertae sedis</taxon>
        <taxon>Mucoromycota</taxon>
        <taxon>Mucoromycotina</taxon>
        <taxon>Umbelopsidomycetes</taxon>
        <taxon>Umbelopsidales</taxon>
        <taxon>Umbelopsidaceae</taxon>
        <taxon>Umbelopsis</taxon>
    </lineage>
</organism>
<keyword evidence="3" id="KW-1185">Reference proteome</keyword>
<protein>
    <recommendedName>
        <fullName evidence="4">NAB co-repressor domain-containing protein</fullName>
    </recommendedName>
</protein>
<gene>
    <name evidence="2" type="ORF">INT43_000544</name>
</gene>
<feature type="region of interest" description="Disordered" evidence="1">
    <location>
        <begin position="310"/>
        <end position="391"/>
    </location>
</feature>
<evidence type="ECO:0008006" key="4">
    <source>
        <dbReference type="Google" id="ProtNLM"/>
    </source>
</evidence>
<dbReference type="EMBL" id="JAEPQZ010000002">
    <property type="protein sequence ID" value="KAG2184631.1"/>
    <property type="molecule type" value="Genomic_DNA"/>
</dbReference>
<proteinExistence type="predicted"/>
<evidence type="ECO:0000313" key="3">
    <source>
        <dbReference type="Proteomes" id="UP000654370"/>
    </source>
</evidence>
<name>A0A8H7Q2I3_MORIS</name>
<dbReference type="Gene3D" id="1.20.120.2010">
    <property type="entry name" value="NAB conserved domain 2"/>
    <property type="match status" value="1"/>
</dbReference>
<evidence type="ECO:0000256" key="1">
    <source>
        <dbReference type="SAM" id="MobiDB-lite"/>
    </source>
</evidence>
<reference evidence="2" key="1">
    <citation type="submission" date="2020-12" db="EMBL/GenBank/DDBJ databases">
        <title>Metabolic potential, ecology and presence of endohyphal bacteria is reflected in genomic diversity of Mucoromycotina.</title>
        <authorList>
            <person name="Muszewska A."/>
            <person name="Okrasinska A."/>
            <person name="Steczkiewicz K."/>
            <person name="Drgas O."/>
            <person name="Orlowska M."/>
            <person name="Perlinska-Lenart U."/>
            <person name="Aleksandrzak-Piekarczyk T."/>
            <person name="Szatraj K."/>
            <person name="Zielenkiewicz U."/>
            <person name="Pilsyk S."/>
            <person name="Malc E."/>
            <person name="Mieczkowski P."/>
            <person name="Kruszewska J.S."/>
            <person name="Biernat P."/>
            <person name="Pawlowska J."/>
        </authorList>
    </citation>
    <scope>NUCLEOTIDE SEQUENCE</scope>
    <source>
        <strain evidence="2">WA0000067209</strain>
    </source>
</reference>